<dbReference type="EMBL" id="MGDT01000007">
    <property type="protein sequence ID" value="OGL66615.1"/>
    <property type="molecule type" value="Genomic_DNA"/>
</dbReference>
<reference evidence="2 3" key="1">
    <citation type="journal article" date="2016" name="Nat. Commun.">
        <title>Thousands of microbial genomes shed light on interconnected biogeochemical processes in an aquifer system.</title>
        <authorList>
            <person name="Anantharaman K."/>
            <person name="Brown C.T."/>
            <person name="Hug L.A."/>
            <person name="Sharon I."/>
            <person name="Castelle C.J."/>
            <person name="Probst A.J."/>
            <person name="Thomas B.C."/>
            <person name="Singh A."/>
            <person name="Wilkins M.J."/>
            <person name="Karaoz U."/>
            <person name="Brodie E.L."/>
            <person name="Williams K.H."/>
            <person name="Hubbard S.S."/>
            <person name="Banfield J.F."/>
        </authorList>
    </citation>
    <scope>NUCLEOTIDE SEQUENCE [LARGE SCALE GENOMIC DNA]</scope>
</reference>
<sequence>MGGKLCHVHTAAYWLLVISGLQLGLSALFKFNLVHTVLGSVPVLETAFYVLAGLSAVAMLLAGSCKKCKI</sequence>
<feature type="transmembrane region" description="Helical" evidence="1">
    <location>
        <begin position="46"/>
        <end position="65"/>
    </location>
</feature>
<keyword evidence="1" id="KW-0472">Membrane</keyword>
<dbReference type="Pfam" id="PF04070">
    <property type="entry name" value="DUF378"/>
    <property type="match status" value="1"/>
</dbReference>
<keyword evidence="1" id="KW-1133">Transmembrane helix</keyword>
<keyword evidence="1" id="KW-0812">Transmembrane</keyword>
<accession>A0A1F7TKW9</accession>
<dbReference type="Proteomes" id="UP000177885">
    <property type="component" value="Unassembled WGS sequence"/>
</dbReference>
<dbReference type="InterPro" id="IPR007211">
    <property type="entry name" value="DUF378"/>
</dbReference>
<comment type="caution">
    <text evidence="2">The sequence shown here is derived from an EMBL/GenBank/DDBJ whole genome shotgun (WGS) entry which is preliminary data.</text>
</comment>
<gene>
    <name evidence="2" type="ORF">A2856_02815</name>
</gene>
<organism evidence="2 3">
    <name type="scientific">Candidatus Uhrbacteria bacterium RIFCSPHIGHO2_01_FULL_63_20</name>
    <dbReference type="NCBI Taxonomy" id="1802385"/>
    <lineage>
        <taxon>Bacteria</taxon>
        <taxon>Candidatus Uhriibacteriota</taxon>
    </lineage>
</organism>
<proteinExistence type="predicted"/>
<evidence type="ECO:0000256" key="1">
    <source>
        <dbReference type="SAM" id="Phobius"/>
    </source>
</evidence>
<feature type="transmembrane region" description="Helical" evidence="1">
    <location>
        <begin position="12"/>
        <end position="34"/>
    </location>
</feature>
<name>A0A1F7TKW9_9BACT</name>
<protein>
    <submittedName>
        <fullName evidence="2">Uncharacterized protein</fullName>
    </submittedName>
</protein>
<dbReference type="STRING" id="1802385.A2856_02815"/>
<dbReference type="AlphaFoldDB" id="A0A1F7TKW9"/>
<evidence type="ECO:0000313" key="2">
    <source>
        <dbReference type="EMBL" id="OGL66615.1"/>
    </source>
</evidence>
<evidence type="ECO:0000313" key="3">
    <source>
        <dbReference type="Proteomes" id="UP000177885"/>
    </source>
</evidence>